<keyword evidence="1" id="KW-0472">Membrane</keyword>
<feature type="transmembrane region" description="Helical" evidence="1">
    <location>
        <begin position="158"/>
        <end position="180"/>
    </location>
</feature>
<dbReference type="STRING" id="307972.A0A2G8JNL2"/>
<gene>
    <name evidence="2" type="ORF">BSL78_25826</name>
</gene>
<name>A0A2G8JNL2_STIJA</name>
<keyword evidence="1" id="KW-0812">Transmembrane</keyword>
<organism evidence="2 3">
    <name type="scientific">Stichopus japonicus</name>
    <name type="common">Sea cucumber</name>
    <dbReference type="NCBI Taxonomy" id="307972"/>
    <lineage>
        <taxon>Eukaryota</taxon>
        <taxon>Metazoa</taxon>
        <taxon>Echinodermata</taxon>
        <taxon>Eleutherozoa</taxon>
        <taxon>Echinozoa</taxon>
        <taxon>Holothuroidea</taxon>
        <taxon>Aspidochirotacea</taxon>
        <taxon>Aspidochirotida</taxon>
        <taxon>Stichopodidae</taxon>
        <taxon>Apostichopus</taxon>
    </lineage>
</organism>
<dbReference type="Proteomes" id="UP000230750">
    <property type="component" value="Unassembled WGS sequence"/>
</dbReference>
<dbReference type="OrthoDB" id="10266771at2759"/>
<dbReference type="InterPro" id="IPR036938">
    <property type="entry name" value="PAP2/HPO_sf"/>
</dbReference>
<dbReference type="AlphaFoldDB" id="A0A2G8JNL2"/>
<evidence type="ECO:0000313" key="2">
    <source>
        <dbReference type="EMBL" id="PIK37327.1"/>
    </source>
</evidence>
<keyword evidence="1" id="KW-1133">Transmembrane helix</keyword>
<feature type="transmembrane region" description="Helical" evidence="1">
    <location>
        <begin position="127"/>
        <end position="146"/>
    </location>
</feature>
<sequence>MQTVMKRDTLLFLAGPEMSIAVSFVHCAVGIDRSYLKSVALCNIVSTLGCITIQHTGRILFETANMVAAKTNKTRTAYGQAEPPGSPVKKLPLYKQLLSLDRDLAMICSVSADENSSLANLRPFLKLLEYSGHGIPWLLGVFVVMYLTNEKYPKLFQIAFNILFALVLDLVVSGTLKAIVRRPRPSTNSSPTMFLLSQ</sequence>
<dbReference type="SUPFAM" id="SSF48317">
    <property type="entry name" value="Acid phosphatase/Vanadium-dependent haloperoxidase"/>
    <property type="match status" value="1"/>
</dbReference>
<evidence type="ECO:0000256" key="1">
    <source>
        <dbReference type="SAM" id="Phobius"/>
    </source>
</evidence>
<dbReference type="EMBL" id="MRZV01001519">
    <property type="protein sequence ID" value="PIK37327.1"/>
    <property type="molecule type" value="Genomic_DNA"/>
</dbReference>
<reference evidence="2" key="1">
    <citation type="journal article" date="2017" name="PLoS Biol.">
        <title>The sea cucumber genome provides insights into morphological evolution and visceral regeneration.</title>
        <authorList>
            <person name="Zhang X."/>
            <person name="Sun L."/>
            <person name="Yuan J."/>
            <person name="Sun Y."/>
            <person name="Gao Y."/>
            <person name="Zhang L."/>
            <person name="Li S."/>
            <person name="Dai H."/>
            <person name="Hamel J.F."/>
            <person name="Liu C."/>
            <person name="Yu Y."/>
            <person name="Liu S."/>
            <person name="Lin W."/>
            <person name="Guo K."/>
            <person name="Jin S."/>
            <person name="Xu P."/>
            <person name="Storey K.B."/>
            <person name="Huan P."/>
            <person name="Zhang T."/>
            <person name="Zhou Y."/>
            <person name="Zhang J."/>
            <person name="Lin C."/>
            <person name="Li X."/>
            <person name="Xing L."/>
            <person name="Huo D."/>
            <person name="Sun M."/>
            <person name="Wang L."/>
            <person name="Mercier A."/>
            <person name="Li F."/>
            <person name="Yang H."/>
            <person name="Xiang J."/>
        </authorList>
    </citation>
    <scope>NUCLEOTIDE SEQUENCE [LARGE SCALE GENOMIC DNA]</scope>
    <source>
        <strain evidence="2">Shaxun</strain>
        <tissue evidence="2">Muscle</tissue>
    </source>
</reference>
<comment type="caution">
    <text evidence="2">The sequence shown here is derived from an EMBL/GenBank/DDBJ whole genome shotgun (WGS) entry which is preliminary data.</text>
</comment>
<proteinExistence type="predicted"/>
<protein>
    <submittedName>
        <fullName evidence="2">Uncharacterized protein</fullName>
    </submittedName>
</protein>
<keyword evidence="3" id="KW-1185">Reference proteome</keyword>
<evidence type="ECO:0000313" key="3">
    <source>
        <dbReference type="Proteomes" id="UP000230750"/>
    </source>
</evidence>
<accession>A0A2G8JNL2</accession>